<feature type="domain" description="NACHT" evidence="1">
    <location>
        <begin position="278"/>
        <end position="432"/>
    </location>
</feature>
<dbReference type="InterPro" id="IPR051082">
    <property type="entry name" value="Pentapeptide-BTB/POZ_domain"/>
</dbReference>
<evidence type="ECO:0000259" key="1">
    <source>
        <dbReference type="Pfam" id="PF05729"/>
    </source>
</evidence>
<organism evidence="2 3">
    <name type="scientific">Polyangium sorediatum</name>
    <dbReference type="NCBI Taxonomy" id="889274"/>
    <lineage>
        <taxon>Bacteria</taxon>
        <taxon>Pseudomonadati</taxon>
        <taxon>Myxococcota</taxon>
        <taxon>Polyangia</taxon>
        <taxon>Polyangiales</taxon>
        <taxon>Polyangiaceae</taxon>
        <taxon>Polyangium</taxon>
    </lineage>
</organism>
<dbReference type="EMBL" id="JARZHI010000071">
    <property type="protein sequence ID" value="MDI1436043.1"/>
    <property type="molecule type" value="Genomic_DNA"/>
</dbReference>
<dbReference type="Gene3D" id="2.160.20.80">
    <property type="entry name" value="E3 ubiquitin-protein ligase SopA"/>
    <property type="match status" value="2"/>
</dbReference>
<gene>
    <name evidence="2" type="ORF">QHF89_41445</name>
</gene>
<reference evidence="2 3" key="1">
    <citation type="submission" date="2023-04" db="EMBL/GenBank/DDBJ databases">
        <title>The genome sequence of Polyangium sorediatum DSM14670.</title>
        <authorList>
            <person name="Zhang X."/>
        </authorList>
    </citation>
    <scope>NUCLEOTIDE SEQUENCE [LARGE SCALE GENOMIC DNA]</scope>
    <source>
        <strain evidence="2 3">DSM 14670</strain>
    </source>
</reference>
<dbReference type="Gene3D" id="3.40.50.300">
    <property type="entry name" value="P-loop containing nucleotide triphosphate hydrolases"/>
    <property type="match status" value="1"/>
</dbReference>
<dbReference type="SUPFAM" id="SSF141571">
    <property type="entry name" value="Pentapeptide repeat-like"/>
    <property type="match status" value="1"/>
</dbReference>
<evidence type="ECO:0000313" key="2">
    <source>
        <dbReference type="EMBL" id="MDI1436043.1"/>
    </source>
</evidence>
<name>A0ABT6P646_9BACT</name>
<comment type="caution">
    <text evidence="2">The sequence shown here is derived from an EMBL/GenBank/DDBJ whole genome shotgun (WGS) entry which is preliminary data.</text>
</comment>
<protein>
    <submittedName>
        <fullName evidence="2">Pentapeptide repeat-containing protein</fullName>
    </submittedName>
</protein>
<dbReference type="Proteomes" id="UP001160301">
    <property type="component" value="Unassembled WGS sequence"/>
</dbReference>
<dbReference type="PANTHER" id="PTHR14136">
    <property type="entry name" value="BTB_POZ DOMAIN-CONTAINING PROTEIN KCTD9"/>
    <property type="match status" value="1"/>
</dbReference>
<dbReference type="RefSeq" id="WP_136970445.1">
    <property type="nucleotide sequence ID" value="NZ_JARZHI010000071.1"/>
</dbReference>
<evidence type="ECO:0000313" key="3">
    <source>
        <dbReference type="Proteomes" id="UP001160301"/>
    </source>
</evidence>
<accession>A0ABT6P646</accession>
<dbReference type="InterPro" id="IPR001646">
    <property type="entry name" value="5peptide_repeat"/>
</dbReference>
<proteinExistence type="predicted"/>
<dbReference type="Pfam" id="PF00805">
    <property type="entry name" value="Pentapeptide"/>
    <property type="match status" value="2"/>
</dbReference>
<sequence>MEPITIVTMLGKVFTAGALSYLGEAKQGFDESDVSAISAVLEVLGAVHGVAKAKPRTRMTALHTALVLQAFGTAFYEHWAGDERMAPGLQERSWLHRAFRSNDKAAREEEIQTRLRVALGWLQPEFEQRAAGERLSAMHVLHPDPMATPIYQALYTAFADGRFEGGEDTALLDMRREGARLQFEGAFQMAYAELLVTGAGQELGRFLLEVDKDRARQLRRRLMEDGSISDRRHVFGTTTPGVPMMPLGFMYVEPDGVWGKTRKPLREFIGDLLGKHPIVVVRGDFGMGKSLTARMLALGWAQTYMRGVNQPSAELVLPIFIKCARDFQRESFAATVREALRNQAEAIGLSLLRSDDALAMPPDTMRVVYIVDGLDEVALSHTEVEQLFRELKGATSDRHRVVVFSRKGALPSEDKLGGIPVIDVQPFREEDQVGTWLDRWNRLSTRDPVTVEGLKNAELLALATTPILLFMIAVTWGPTRIEQGETSQVAIYEHFFKQIAAGKCKHDRDRHPRVAEASERLREKLREHGHVGKETSPEDAMLWLMSRIAWEHRRREARGEHLDLQDVNNLLRKVLDLREEPQIQEMIRMGAMLVLQADLRDQNHVILFGHKSFGEFLAARWWADRLRAILQERRESRQRSLERELYGAMLLEAGNRSFEFLLAILNGVQWKEDERKSLGGWAEGCFVDERPDFDEGKHEEERSWRDDQRVPLRYAAFTIRCYLHGLEPLKVETSALRSMLAWFWMRQEWAPLCAPWISAKGVILERADLIGADLSGADLSGADLSRADLSDADLSGANLSGADLRDADLIGANLSGANLSGADLIDAILRRAGLSGADLSGAILSGADLRGVDLSGANLIGADLISADLNGANLSGADLSGALYNALTCWPEFFDPSSRGAIDVDIPGRSAQD</sequence>
<dbReference type="Pfam" id="PF05729">
    <property type="entry name" value="NACHT"/>
    <property type="match status" value="1"/>
</dbReference>
<keyword evidence="3" id="KW-1185">Reference proteome</keyword>
<dbReference type="PANTHER" id="PTHR14136:SF17">
    <property type="entry name" value="BTB_POZ DOMAIN-CONTAINING PROTEIN KCTD9"/>
    <property type="match status" value="1"/>
</dbReference>
<dbReference type="InterPro" id="IPR007111">
    <property type="entry name" value="NACHT_NTPase"/>
</dbReference>
<dbReference type="InterPro" id="IPR027417">
    <property type="entry name" value="P-loop_NTPase"/>
</dbReference>